<proteinExistence type="predicted"/>
<gene>
    <name evidence="3" type="ORF">HNR61_005424</name>
</gene>
<keyword evidence="2" id="KW-0812">Transmembrane</keyword>
<dbReference type="RefSeq" id="WP_182845923.1">
    <property type="nucleotide sequence ID" value="NZ_BAAALP010000109.1"/>
</dbReference>
<evidence type="ECO:0000256" key="2">
    <source>
        <dbReference type="SAM" id="Phobius"/>
    </source>
</evidence>
<comment type="caution">
    <text evidence="3">The sequence shown here is derived from an EMBL/GenBank/DDBJ whole genome shotgun (WGS) entry which is preliminary data.</text>
</comment>
<evidence type="ECO:0000313" key="4">
    <source>
        <dbReference type="Proteomes" id="UP000572680"/>
    </source>
</evidence>
<keyword evidence="4" id="KW-1185">Reference proteome</keyword>
<dbReference type="Proteomes" id="UP000572680">
    <property type="component" value="Unassembled WGS sequence"/>
</dbReference>
<keyword evidence="2" id="KW-0472">Membrane</keyword>
<reference evidence="3 4" key="1">
    <citation type="submission" date="2020-08" db="EMBL/GenBank/DDBJ databases">
        <title>Genomic Encyclopedia of Type Strains, Phase IV (KMG-IV): sequencing the most valuable type-strain genomes for metagenomic binning, comparative biology and taxonomic classification.</title>
        <authorList>
            <person name="Goeker M."/>
        </authorList>
    </citation>
    <scope>NUCLEOTIDE SEQUENCE [LARGE SCALE GENOMIC DNA]</scope>
    <source>
        <strain evidence="3 4">DSM 44197</strain>
    </source>
</reference>
<feature type="transmembrane region" description="Helical" evidence="2">
    <location>
        <begin position="6"/>
        <end position="24"/>
    </location>
</feature>
<evidence type="ECO:0000256" key="1">
    <source>
        <dbReference type="SAM" id="MobiDB-lite"/>
    </source>
</evidence>
<dbReference type="EMBL" id="JACJIA010000007">
    <property type="protein sequence ID" value="MBA8953771.1"/>
    <property type="molecule type" value="Genomic_DNA"/>
</dbReference>
<protein>
    <submittedName>
        <fullName evidence="3">Uncharacterized protein</fullName>
    </submittedName>
</protein>
<organism evidence="3 4">
    <name type="scientific">Actinomadura namibiensis</name>
    <dbReference type="NCBI Taxonomy" id="182080"/>
    <lineage>
        <taxon>Bacteria</taxon>
        <taxon>Bacillati</taxon>
        <taxon>Actinomycetota</taxon>
        <taxon>Actinomycetes</taxon>
        <taxon>Streptosporangiales</taxon>
        <taxon>Thermomonosporaceae</taxon>
        <taxon>Actinomadura</taxon>
    </lineage>
</organism>
<feature type="region of interest" description="Disordered" evidence="1">
    <location>
        <begin position="37"/>
        <end position="57"/>
    </location>
</feature>
<name>A0A7W3QNN9_ACTNM</name>
<sequence>MWLNVVILAAASLVVGFVLGWVVACPRRWEARFADRPAPREETPPFSRLTGRLTGRV</sequence>
<dbReference type="AlphaFoldDB" id="A0A7W3QNN9"/>
<keyword evidence="2" id="KW-1133">Transmembrane helix</keyword>
<accession>A0A7W3QNN9</accession>
<evidence type="ECO:0000313" key="3">
    <source>
        <dbReference type="EMBL" id="MBA8953771.1"/>
    </source>
</evidence>